<reference evidence="7 8" key="1">
    <citation type="submission" date="2020-08" db="EMBL/GenBank/DDBJ databases">
        <title>Genome sequence of Weissella diestrammenae KACC 16890T.</title>
        <authorList>
            <person name="Hyun D.-W."/>
            <person name="Bae J.-W."/>
        </authorList>
    </citation>
    <scope>NUCLEOTIDE SEQUENCE [LARGE SCALE GENOMIC DNA]</scope>
    <source>
        <strain evidence="7 8">KACC 16890</strain>
    </source>
</reference>
<dbReference type="Pfam" id="PF01479">
    <property type="entry name" value="S4"/>
    <property type="match status" value="1"/>
</dbReference>
<dbReference type="CDD" id="cd00165">
    <property type="entry name" value="S4"/>
    <property type="match status" value="1"/>
</dbReference>
<evidence type="ECO:0000256" key="1">
    <source>
        <dbReference type="ARBA" id="ARBA00008348"/>
    </source>
</evidence>
<dbReference type="InterPro" id="IPR018496">
    <property type="entry name" value="PsdUridine_synth_RsuA/RluB_CS"/>
</dbReference>
<dbReference type="InterPro" id="IPR050343">
    <property type="entry name" value="RsuA_PseudoU_synthase"/>
</dbReference>
<dbReference type="PROSITE" id="PS01149">
    <property type="entry name" value="PSI_RSU"/>
    <property type="match status" value="1"/>
</dbReference>
<evidence type="ECO:0000256" key="3">
    <source>
        <dbReference type="ARBA" id="ARBA00023235"/>
    </source>
</evidence>
<gene>
    <name evidence="7" type="ORF">H9L19_00555</name>
</gene>
<dbReference type="InterPro" id="IPR002942">
    <property type="entry name" value="S4_RNA-bd"/>
</dbReference>
<dbReference type="EMBL" id="CP060724">
    <property type="protein sequence ID" value="QNN75431.1"/>
    <property type="molecule type" value="Genomic_DNA"/>
</dbReference>
<evidence type="ECO:0000256" key="4">
    <source>
        <dbReference type="PROSITE-ProRule" id="PRU00182"/>
    </source>
</evidence>
<dbReference type="GO" id="GO:0000455">
    <property type="term" value="P:enzyme-directed rRNA pseudouridine synthesis"/>
    <property type="evidence" value="ECO:0007669"/>
    <property type="project" value="UniProtKB-ARBA"/>
</dbReference>
<protein>
    <recommendedName>
        <fullName evidence="5">Pseudouridine synthase</fullName>
        <ecNumber evidence="5">5.4.99.-</ecNumber>
    </recommendedName>
</protein>
<keyword evidence="8" id="KW-1185">Reference proteome</keyword>
<dbReference type="FunFam" id="3.30.70.1560:FF:000001">
    <property type="entry name" value="Pseudouridine synthase"/>
    <property type="match status" value="1"/>
</dbReference>
<dbReference type="SUPFAM" id="SSF55120">
    <property type="entry name" value="Pseudouridine synthase"/>
    <property type="match status" value="1"/>
</dbReference>
<dbReference type="Pfam" id="PF00849">
    <property type="entry name" value="PseudoU_synth_2"/>
    <property type="match status" value="1"/>
</dbReference>
<dbReference type="KEGG" id="wdi:H9L19_00555"/>
<dbReference type="PANTHER" id="PTHR47683">
    <property type="entry name" value="PSEUDOURIDINE SYNTHASE FAMILY PROTEIN-RELATED"/>
    <property type="match status" value="1"/>
</dbReference>
<dbReference type="PANTHER" id="PTHR47683:SF2">
    <property type="entry name" value="RNA-BINDING S4 DOMAIN-CONTAINING PROTEIN"/>
    <property type="match status" value="1"/>
</dbReference>
<dbReference type="InterPro" id="IPR006145">
    <property type="entry name" value="PsdUridine_synth_RsuA/RluA"/>
</dbReference>
<feature type="domain" description="RNA-binding S4" evidence="6">
    <location>
        <begin position="3"/>
        <end position="66"/>
    </location>
</feature>
<keyword evidence="3 5" id="KW-0413">Isomerase</keyword>
<dbReference type="SUPFAM" id="SSF55174">
    <property type="entry name" value="Alpha-L RNA-binding motif"/>
    <property type="match status" value="1"/>
</dbReference>
<dbReference type="CDD" id="cd02870">
    <property type="entry name" value="PseudoU_synth_RsuA_like"/>
    <property type="match status" value="1"/>
</dbReference>
<evidence type="ECO:0000256" key="2">
    <source>
        <dbReference type="ARBA" id="ARBA00022884"/>
    </source>
</evidence>
<dbReference type="EC" id="5.4.99.-" evidence="5"/>
<evidence type="ECO:0000256" key="5">
    <source>
        <dbReference type="RuleBase" id="RU003887"/>
    </source>
</evidence>
<organism evidence="7 8">
    <name type="scientific">Weissella diestrammenae</name>
    <dbReference type="NCBI Taxonomy" id="1162633"/>
    <lineage>
        <taxon>Bacteria</taxon>
        <taxon>Bacillati</taxon>
        <taxon>Bacillota</taxon>
        <taxon>Bacilli</taxon>
        <taxon>Lactobacillales</taxon>
        <taxon>Lactobacillaceae</taxon>
        <taxon>Weissella</taxon>
    </lineage>
</organism>
<name>A0A7G9T5Q6_9LACO</name>
<dbReference type="InterPro" id="IPR036986">
    <property type="entry name" value="S4_RNA-bd_sf"/>
</dbReference>
<comment type="similarity">
    <text evidence="1 5">Belongs to the pseudouridine synthase RsuA family.</text>
</comment>
<dbReference type="RefSeq" id="WP_187529264.1">
    <property type="nucleotide sequence ID" value="NZ_CP060724.1"/>
</dbReference>
<dbReference type="InterPro" id="IPR042092">
    <property type="entry name" value="PsdUridine_s_RsuA/RluB/E/F_cat"/>
</dbReference>
<dbReference type="SMART" id="SM00363">
    <property type="entry name" value="S4"/>
    <property type="match status" value="1"/>
</dbReference>
<dbReference type="GO" id="GO:0003723">
    <property type="term" value="F:RNA binding"/>
    <property type="evidence" value="ECO:0007669"/>
    <property type="project" value="UniProtKB-KW"/>
</dbReference>
<dbReference type="GO" id="GO:0120159">
    <property type="term" value="F:rRNA pseudouridine synthase activity"/>
    <property type="evidence" value="ECO:0007669"/>
    <property type="project" value="UniProtKB-ARBA"/>
</dbReference>
<dbReference type="NCBIfam" id="TIGR00093">
    <property type="entry name" value="pseudouridine synthase"/>
    <property type="match status" value="1"/>
</dbReference>
<keyword evidence="2 4" id="KW-0694">RNA-binding</keyword>
<dbReference type="Proteomes" id="UP000515800">
    <property type="component" value="Chromosome"/>
</dbReference>
<accession>A0A7G9T5Q6</accession>
<evidence type="ECO:0000313" key="8">
    <source>
        <dbReference type="Proteomes" id="UP000515800"/>
    </source>
</evidence>
<evidence type="ECO:0000313" key="7">
    <source>
        <dbReference type="EMBL" id="QNN75431.1"/>
    </source>
</evidence>
<dbReference type="Gene3D" id="3.10.290.10">
    <property type="entry name" value="RNA-binding S4 domain"/>
    <property type="match status" value="1"/>
</dbReference>
<dbReference type="PROSITE" id="PS50889">
    <property type="entry name" value="S4"/>
    <property type="match status" value="1"/>
</dbReference>
<dbReference type="InterPro" id="IPR000748">
    <property type="entry name" value="PsdUridine_synth_RsuA/RluB/E/F"/>
</dbReference>
<dbReference type="Gene3D" id="3.30.70.580">
    <property type="entry name" value="Pseudouridine synthase I, catalytic domain, N-terminal subdomain"/>
    <property type="match status" value="1"/>
</dbReference>
<dbReference type="InterPro" id="IPR020103">
    <property type="entry name" value="PsdUridine_synth_cat_dom_sf"/>
</dbReference>
<dbReference type="FunFam" id="3.10.290.10:FF:000003">
    <property type="entry name" value="Pseudouridine synthase"/>
    <property type="match status" value="1"/>
</dbReference>
<proteinExistence type="inferred from homology"/>
<dbReference type="GO" id="GO:0005829">
    <property type="term" value="C:cytosol"/>
    <property type="evidence" value="ECO:0007669"/>
    <property type="project" value="UniProtKB-ARBA"/>
</dbReference>
<dbReference type="AlphaFoldDB" id="A0A7G9T5Q6"/>
<sequence length="248" mass="27792">MAERLQKVMAQAGVASRRASETLILAGRVTVNGQTVKTLGTKVEPHDKIEVNGEPIEGAEKKVYYLLNKPRGVVTTSADDKNRRTVIDVVSDIRERVYPVGRLDYDTTGALLLTNDGELANQLMHPRYKIDKVYIAKVKGIPTNDALKALRLGVQVDGKKTAEARAEIVKFDKHKGTATVQLTIHEGRYHQVKEMLKAVGHPVIKLHRERYGMLEVNDLLSGEYRELRYEEVQQLKSGKQVRKSAGRL</sequence>
<dbReference type="InterPro" id="IPR020094">
    <property type="entry name" value="TruA/RsuA/RluB/E/F_N"/>
</dbReference>
<evidence type="ECO:0000259" key="6">
    <source>
        <dbReference type="SMART" id="SM00363"/>
    </source>
</evidence>
<dbReference type="Gene3D" id="3.30.70.1560">
    <property type="entry name" value="Alpha-L RNA-binding motif"/>
    <property type="match status" value="1"/>
</dbReference>